<proteinExistence type="inferred from homology"/>
<comment type="cofactor">
    <cofactor evidence="2">
        <name>Mg(2+)</name>
        <dbReference type="ChEBI" id="CHEBI:18420"/>
    </cofactor>
</comment>
<dbReference type="Gene3D" id="3.90.850.10">
    <property type="entry name" value="Fumarylacetoacetase-like, C-terminal domain"/>
    <property type="match status" value="1"/>
</dbReference>
<dbReference type="InterPro" id="IPR036663">
    <property type="entry name" value="Fumarylacetoacetase_C_sf"/>
</dbReference>
<dbReference type="PANTHER" id="PTHR43069">
    <property type="entry name" value="FUMARYLACETOACETASE"/>
    <property type="match status" value="1"/>
</dbReference>
<feature type="compositionally biased region" description="Basic and acidic residues" evidence="12">
    <location>
        <begin position="21"/>
        <end position="30"/>
    </location>
</feature>
<feature type="compositionally biased region" description="Polar residues" evidence="12">
    <location>
        <begin position="37"/>
        <end position="49"/>
    </location>
</feature>
<keyword evidence="9" id="KW-0460">Magnesium</keyword>
<evidence type="ECO:0000256" key="8">
    <source>
        <dbReference type="ARBA" id="ARBA00022837"/>
    </source>
</evidence>
<accession>A0ABR0F267</accession>
<dbReference type="Proteomes" id="UP001305779">
    <property type="component" value="Unassembled WGS sequence"/>
</dbReference>
<comment type="similarity">
    <text evidence="4">Belongs to the FAH family.</text>
</comment>
<comment type="cofactor">
    <cofactor evidence="1">
        <name>Ca(2+)</name>
        <dbReference type="ChEBI" id="CHEBI:29108"/>
    </cofactor>
</comment>
<keyword evidence="7" id="KW-0378">Hydrolase</keyword>
<comment type="pathway">
    <text evidence="3">Amino-acid degradation; L-phenylalanine degradation; acetoacetate and fumarate from L-phenylalanine: step 6/6.</text>
</comment>
<dbReference type="InterPro" id="IPR015377">
    <property type="entry name" value="Fumarylacetoacetase_N"/>
</dbReference>
<name>A0ABR0F267_ZASCE</name>
<keyword evidence="11" id="KW-0585">Phenylalanine catabolism</keyword>
<evidence type="ECO:0000256" key="11">
    <source>
        <dbReference type="ARBA" id="ARBA00023232"/>
    </source>
</evidence>
<evidence type="ECO:0000259" key="13">
    <source>
        <dbReference type="Pfam" id="PF01557"/>
    </source>
</evidence>
<comment type="caution">
    <text evidence="15">The sequence shown here is derived from an EMBL/GenBank/DDBJ whole genome shotgun (WGS) entry which is preliminary data.</text>
</comment>
<evidence type="ECO:0000256" key="5">
    <source>
        <dbReference type="ARBA" id="ARBA00012094"/>
    </source>
</evidence>
<evidence type="ECO:0000256" key="2">
    <source>
        <dbReference type="ARBA" id="ARBA00001946"/>
    </source>
</evidence>
<dbReference type="Pfam" id="PF01557">
    <property type="entry name" value="FAA_hydrolase"/>
    <property type="match status" value="1"/>
</dbReference>
<gene>
    <name evidence="15" type="ORF">PRZ48_001424</name>
</gene>
<evidence type="ECO:0000256" key="9">
    <source>
        <dbReference type="ARBA" id="ARBA00022842"/>
    </source>
</evidence>
<organism evidence="15 16">
    <name type="scientific">Zasmidium cellare</name>
    <name type="common">Wine cellar mold</name>
    <name type="synonym">Racodium cellare</name>
    <dbReference type="NCBI Taxonomy" id="395010"/>
    <lineage>
        <taxon>Eukaryota</taxon>
        <taxon>Fungi</taxon>
        <taxon>Dikarya</taxon>
        <taxon>Ascomycota</taxon>
        <taxon>Pezizomycotina</taxon>
        <taxon>Dothideomycetes</taxon>
        <taxon>Dothideomycetidae</taxon>
        <taxon>Mycosphaerellales</taxon>
        <taxon>Mycosphaerellaceae</taxon>
        <taxon>Zasmidium</taxon>
    </lineage>
</organism>
<feature type="domain" description="Fumarylacetoacetase-like C-terminal" evidence="13">
    <location>
        <begin position="237"/>
        <end position="517"/>
    </location>
</feature>
<dbReference type="InterPro" id="IPR036462">
    <property type="entry name" value="Fumarylacetoacetase_N_sf"/>
</dbReference>
<evidence type="ECO:0000313" key="15">
    <source>
        <dbReference type="EMBL" id="KAK4507689.1"/>
    </source>
</evidence>
<feature type="region of interest" description="Disordered" evidence="12">
    <location>
        <begin position="1"/>
        <end position="50"/>
    </location>
</feature>
<dbReference type="NCBIfam" id="TIGR01266">
    <property type="entry name" value="fum_ac_acetase"/>
    <property type="match status" value="1"/>
</dbReference>
<protein>
    <recommendedName>
        <fullName evidence="5">fumarylacetoacetase</fullName>
        <ecNumber evidence="5">3.7.1.2</ecNumber>
    </recommendedName>
</protein>
<sequence>MDSSGCEQRKSTCQSFPSKADANRRQEKAGEGGVVPLSTTSPVPTSNAVPGTLDASSRRIKLIAKWRFSFRNHSLAIRFTCKWPRTDRLEFYKIILRIFTMPPLKSWLKIDPKSHFSIHNIPFGIISTTNAAQPRPAVAIGSYALDLHAFAHGNGFSKLSIVQPHQAVFSQPTLNAFASLGRPIHRVVREYLQSVLLENGPFPDVLQQDDHLQKAALVPLEQCKLHLPMQIGDYTDFYAGLNHAYNVGVLFRGPQNALQPNYKHLPVGYHGRASSVVVSNTPIRRPTGQILVNPAAEKKEIILSPCKKLDIELELGCFVCKPSALGEPVSIEDAPEHLFGVVLMNDWSARDIQAWEYVPLGPFNSKNFGTTISPWVVLIDALEPFATSGLENDTELLPYLDEKGRKSHYAIDLTFSLTTPSGKTTTLTRTSATQLLFSFPQMLAHHTIGGCPFNVGDLLGSGTISGKTRAEKGALLEQTENGKTEVELEGGEKRKFLEDGDVVTLSGVCGKEDGALVGFGDCVGRIEPALQLEF</sequence>
<evidence type="ECO:0000256" key="4">
    <source>
        <dbReference type="ARBA" id="ARBA00010211"/>
    </source>
</evidence>
<dbReference type="EMBL" id="JAXOVC010000001">
    <property type="protein sequence ID" value="KAK4507689.1"/>
    <property type="molecule type" value="Genomic_DNA"/>
</dbReference>
<dbReference type="Pfam" id="PF09298">
    <property type="entry name" value="FAA_hydrolase_N"/>
    <property type="match status" value="1"/>
</dbReference>
<dbReference type="PANTHER" id="PTHR43069:SF2">
    <property type="entry name" value="FUMARYLACETOACETASE"/>
    <property type="match status" value="1"/>
</dbReference>
<evidence type="ECO:0000313" key="16">
    <source>
        <dbReference type="Proteomes" id="UP001305779"/>
    </source>
</evidence>
<dbReference type="SUPFAM" id="SSF56529">
    <property type="entry name" value="FAH"/>
    <property type="match status" value="1"/>
</dbReference>
<evidence type="ECO:0000256" key="1">
    <source>
        <dbReference type="ARBA" id="ARBA00001913"/>
    </source>
</evidence>
<reference evidence="15 16" key="1">
    <citation type="journal article" date="2023" name="G3 (Bethesda)">
        <title>A chromosome-level genome assembly of Zasmidium syzygii isolated from banana leaves.</title>
        <authorList>
            <person name="van Westerhoven A.C."/>
            <person name="Mehrabi R."/>
            <person name="Talebi R."/>
            <person name="Steentjes M.B.F."/>
            <person name="Corcolon B."/>
            <person name="Chong P.A."/>
            <person name="Kema G.H.J."/>
            <person name="Seidl M.F."/>
        </authorList>
    </citation>
    <scope>NUCLEOTIDE SEQUENCE [LARGE SCALE GENOMIC DNA]</scope>
    <source>
        <strain evidence="15 16">P124</strain>
    </source>
</reference>
<dbReference type="Gene3D" id="2.30.30.230">
    <property type="entry name" value="Fumarylacetoacetase, N-terminal domain"/>
    <property type="match status" value="1"/>
</dbReference>
<evidence type="ECO:0000256" key="7">
    <source>
        <dbReference type="ARBA" id="ARBA00022801"/>
    </source>
</evidence>
<keyword evidence="10" id="KW-0828">Tyrosine catabolism</keyword>
<keyword evidence="8" id="KW-0106">Calcium</keyword>
<dbReference type="SUPFAM" id="SSF63433">
    <property type="entry name" value="Fumarylacetoacetate hydrolase, FAH, N-terminal domain"/>
    <property type="match status" value="1"/>
</dbReference>
<feature type="compositionally biased region" description="Polar residues" evidence="12">
    <location>
        <begin position="1"/>
        <end position="17"/>
    </location>
</feature>
<dbReference type="EC" id="3.7.1.2" evidence="5"/>
<keyword evidence="16" id="KW-1185">Reference proteome</keyword>
<keyword evidence="6" id="KW-0479">Metal-binding</keyword>
<evidence type="ECO:0000256" key="3">
    <source>
        <dbReference type="ARBA" id="ARBA00004782"/>
    </source>
</evidence>
<dbReference type="InterPro" id="IPR011234">
    <property type="entry name" value="Fumarylacetoacetase-like_C"/>
</dbReference>
<evidence type="ECO:0000259" key="14">
    <source>
        <dbReference type="Pfam" id="PF09298"/>
    </source>
</evidence>
<evidence type="ECO:0000256" key="12">
    <source>
        <dbReference type="SAM" id="MobiDB-lite"/>
    </source>
</evidence>
<dbReference type="InterPro" id="IPR005959">
    <property type="entry name" value="Fumarylacetoacetase"/>
</dbReference>
<evidence type="ECO:0000256" key="10">
    <source>
        <dbReference type="ARBA" id="ARBA00022878"/>
    </source>
</evidence>
<evidence type="ECO:0000256" key="6">
    <source>
        <dbReference type="ARBA" id="ARBA00022723"/>
    </source>
</evidence>
<feature type="domain" description="Fumarylacetoacetase N-terminal" evidence="14">
    <location>
        <begin position="119"/>
        <end position="228"/>
    </location>
</feature>